<proteinExistence type="predicted"/>
<evidence type="ECO:0000256" key="1">
    <source>
        <dbReference type="SAM" id="MobiDB-lite"/>
    </source>
</evidence>
<organism evidence="2 3">
    <name type="scientific">Tetrabaena socialis</name>
    <dbReference type="NCBI Taxonomy" id="47790"/>
    <lineage>
        <taxon>Eukaryota</taxon>
        <taxon>Viridiplantae</taxon>
        <taxon>Chlorophyta</taxon>
        <taxon>core chlorophytes</taxon>
        <taxon>Chlorophyceae</taxon>
        <taxon>CS clade</taxon>
        <taxon>Chlamydomonadales</taxon>
        <taxon>Tetrabaenaceae</taxon>
        <taxon>Tetrabaena</taxon>
    </lineage>
</organism>
<sequence length="292" mass="29484">MPLPAYADEVASRAAHMPAAGLVAALEGLAEYGFGAALQQRQQHQPSSQQQQQQPKATEAWAASITEALLQPEYAPSVEAGQPRPTGGRGRPAPAPGRAASRSPAPPPPHPGAGPPRAALLDPGAAARLPGLLLRLGCPPSRAWLGAFLRCTTPTLPRALGGADLLLLLGDLAALQAGPPLARAGWWRELMDVWRPRQPGMEEGEGEGGEARWTQCTGVPSSGVVAAAAGADGVAAAAEVVVEEEVAAAAAVLQGVRWRPDAAADATAAAASDAPAASGCGVNGPCRLSPLG</sequence>
<name>A0A2J8ABS5_9CHLO</name>
<evidence type="ECO:0000313" key="2">
    <source>
        <dbReference type="EMBL" id="PNH09970.1"/>
    </source>
</evidence>
<feature type="compositionally biased region" description="Low complexity" evidence="1">
    <location>
        <begin position="39"/>
        <end position="55"/>
    </location>
</feature>
<dbReference type="AlphaFoldDB" id="A0A2J8ABS5"/>
<feature type="region of interest" description="Disordered" evidence="1">
    <location>
        <begin position="39"/>
        <end position="122"/>
    </location>
</feature>
<dbReference type="EMBL" id="PGGS01000072">
    <property type="protein sequence ID" value="PNH09970.1"/>
    <property type="molecule type" value="Genomic_DNA"/>
</dbReference>
<accession>A0A2J8ABS5</accession>
<keyword evidence="3" id="KW-1185">Reference proteome</keyword>
<gene>
    <name evidence="2" type="ORF">TSOC_003359</name>
</gene>
<reference evidence="2 3" key="1">
    <citation type="journal article" date="2017" name="Mol. Biol. Evol.">
        <title>The 4-celled Tetrabaena socialis nuclear genome reveals the essential components for genetic control of cell number at the origin of multicellularity in the volvocine lineage.</title>
        <authorList>
            <person name="Featherston J."/>
            <person name="Arakaki Y."/>
            <person name="Hanschen E.R."/>
            <person name="Ferris P.J."/>
            <person name="Michod R.E."/>
            <person name="Olson B.J.S.C."/>
            <person name="Nozaki H."/>
            <person name="Durand P.M."/>
        </authorList>
    </citation>
    <scope>NUCLEOTIDE SEQUENCE [LARGE SCALE GENOMIC DNA]</scope>
    <source>
        <strain evidence="2 3">NIES-571</strain>
    </source>
</reference>
<dbReference type="Proteomes" id="UP000236333">
    <property type="component" value="Unassembled WGS sequence"/>
</dbReference>
<comment type="caution">
    <text evidence="2">The sequence shown here is derived from an EMBL/GenBank/DDBJ whole genome shotgun (WGS) entry which is preliminary data.</text>
</comment>
<evidence type="ECO:0000313" key="3">
    <source>
        <dbReference type="Proteomes" id="UP000236333"/>
    </source>
</evidence>
<protein>
    <submittedName>
        <fullName evidence="2">Uncharacterized protein</fullName>
    </submittedName>
</protein>
<feature type="compositionally biased region" description="Pro residues" evidence="1">
    <location>
        <begin position="104"/>
        <end position="114"/>
    </location>
</feature>